<evidence type="ECO:0000313" key="3">
    <source>
        <dbReference type="Proteomes" id="UP000324758"/>
    </source>
</evidence>
<gene>
    <name evidence="2" type="ORF">FXB40_26600</name>
</gene>
<organism evidence="2 3">
    <name type="scientific">Bradyrhizobium rifense</name>
    <dbReference type="NCBI Taxonomy" id="515499"/>
    <lineage>
        <taxon>Bacteria</taxon>
        <taxon>Pseudomonadati</taxon>
        <taxon>Pseudomonadota</taxon>
        <taxon>Alphaproteobacteria</taxon>
        <taxon>Hyphomicrobiales</taxon>
        <taxon>Nitrobacteraceae</taxon>
        <taxon>Bradyrhizobium</taxon>
    </lineage>
</organism>
<dbReference type="Proteomes" id="UP000324758">
    <property type="component" value="Unassembled WGS sequence"/>
</dbReference>
<dbReference type="EMBL" id="VSSS01000041">
    <property type="protein sequence ID" value="TYL92019.1"/>
    <property type="molecule type" value="Genomic_DNA"/>
</dbReference>
<feature type="region of interest" description="Disordered" evidence="1">
    <location>
        <begin position="122"/>
        <end position="151"/>
    </location>
</feature>
<dbReference type="AlphaFoldDB" id="A0A5D3KCV3"/>
<proteinExistence type="predicted"/>
<keyword evidence="3" id="KW-1185">Reference proteome</keyword>
<dbReference type="PROSITE" id="PS51257">
    <property type="entry name" value="PROKAR_LIPOPROTEIN"/>
    <property type="match status" value="1"/>
</dbReference>
<evidence type="ECO:0000313" key="2">
    <source>
        <dbReference type="EMBL" id="TYL92019.1"/>
    </source>
</evidence>
<dbReference type="RefSeq" id="WP_148775092.1">
    <property type="nucleotide sequence ID" value="NZ_VSSS01000041.1"/>
</dbReference>
<protein>
    <submittedName>
        <fullName evidence="2">Uncharacterized protein</fullName>
    </submittedName>
</protein>
<comment type="caution">
    <text evidence="2">The sequence shown here is derived from an EMBL/GenBank/DDBJ whole genome shotgun (WGS) entry which is preliminary data.</text>
</comment>
<sequence length="151" mass="16337">MVRHFLLILAIASFLSGCCRDTRSFVQRSAYAASHPDGLPIVAVPRPHFVKLSKSRKSGFEVPAANGPKTPDNVPSEDELAKMTPYSKEWVAALEAINRAAEEKLNQKLVICRGCLPPPLDDQPGSIDAPGQMKRSRRGGEPFAFGAGVIP</sequence>
<evidence type="ECO:0000256" key="1">
    <source>
        <dbReference type="SAM" id="MobiDB-lite"/>
    </source>
</evidence>
<accession>A0A5D3KCV3</accession>
<reference evidence="2 3" key="1">
    <citation type="submission" date="2019-08" db="EMBL/GenBank/DDBJ databases">
        <title>Bradyrhizobium hipponensis sp. nov., a rhizobium isolated from a Lupinus angustifolius root nodule in Tunisia.</title>
        <authorList>
            <person name="Off K."/>
            <person name="Rejili M."/>
            <person name="Mars M."/>
            <person name="Brachmann A."/>
            <person name="Marin M."/>
        </authorList>
    </citation>
    <scope>NUCLEOTIDE SEQUENCE [LARGE SCALE GENOMIC DNA]</scope>
    <source>
        <strain evidence="2 3">CTAW71</strain>
    </source>
</reference>
<name>A0A5D3KCV3_9BRAD</name>
<feature type="region of interest" description="Disordered" evidence="1">
    <location>
        <begin position="56"/>
        <end position="79"/>
    </location>
</feature>
<dbReference type="OrthoDB" id="8255589at2"/>